<dbReference type="PANTHER" id="PTHR38811:SF1">
    <property type="entry name" value="UPF0284 PROTEIN SLL1500"/>
    <property type="match status" value="1"/>
</dbReference>
<dbReference type="NCBIfam" id="TIGR00303">
    <property type="entry name" value="nicotinate mononucleotide-dependent phosphoribosyltransferase CobT"/>
    <property type="match status" value="1"/>
</dbReference>
<organism evidence="2 3">
    <name type="scientific">Pseudocalidococcus azoricus BACA0444</name>
    <dbReference type="NCBI Taxonomy" id="2918990"/>
    <lineage>
        <taxon>Bacteria</taxon>
        <taxon>Bacillati</taxon>
        <taxon>Cyanobacteriota</taxon>
        <taxon>Cyanophyceae</taxon>
        <taxon>Acaryochloridales</taxon>
        <taxon>Thermosynechococcaceae</taxon>
        <taxon>Pseudocalidococcus</taxon>
        <taxon>Pseudocalidococcus azoricus</taxon>
    </lineage>
</organism>
<dbReference type="EMBL" id="JAVMIP010000003">
    <property type="protein sequence ID" value="MDS3860226.1"/>
    <property type="molecule type" value="Genomic_DNA"/>
</dbReference>
<gene>
    <name evidence="2" type="ORF">RIF25_05345</name>
</gene>
<dbReference type="Gene3D" id="3.40.50.10210">
    <property type="match status" value="1"/>
</dbReference>
<dbReference type="PANTHER" id="PTHR38811">
    <property type="match status" value="1"/>
</dbReference>
<dbReference type="NCBIfam" id="NF003373">
    <property type="entry name" value="PRK04447.1-6"/>
    <property type="match status" value="1"/>
</dbReference>
<dbReference type="InterPro" id="IPR003200">
    <property type="entry name" value="Nict_dMeBzImd_PRibTrfase"/>
</dbReference>
<proteinExistence type="inferred from homology"/>
<dbReference type="GO" id="GO:0008939">
    <property type="term" value="F:nicotinate-nucleotide-dimethylbenzimidazole phosphoribosyltransferase activity"/>
    <property type="evidence" value="ECO:0007669"/>
    <property type="project" value="InterPro"/>
</dbReference>
<sequence length="376" mass="39895">MSKPGLELFSPTIQIYCHPGPAWQWLTHYQQRQPAFACVLGFTETALIPGISAAGATPESRQYTALADAEFLINGPQPHPRYPLPPLTAGASPVLITRAVTQACDWPIYLFNVGLPFPPSVPMIDLSSQPTQCLTTGKAMSIDLVEHLWQQGQAWGEKLIQAGDYLILSECLVAGTTTALAILEGLGIPARERIGSSHVQANHGQKWQLVQQALAHLSVPYTPMELVAQVGDAMQIFAAGMLLSASRRGGVLLAGGSQMLAVYALAQALAKAENLAWQPDNIVIGTTRWITEDAGADVVGLSTDLGVPLLATQLNLGQSQFPALQAYEQGFVKEGVGAGGAAIGAALSHNWTLARLANAVEQVAAAYLQSQLHSPI</sequence>
<reference evidence="3" key="1">
    <citation type="submission" date="2023-07" db="EMBL/GenBank/DDBJ databases">
        <authorList>
            <person name="Luz R."/>
            <person name="Cordeiro R."/>
            <person name="Fonseca A."/>
            <person name="Goncalves V."/>
        </authorList>
    </citation>
    <scope>NUCLEOTIDE SEQUENCE [LARGE SCALE GENOMIC DNA]</scope>
    <source>
        <strain evidence="3">BACA0444</strain>
    </source>
</reference>
<accession>A0AAE4FSN4</accession>
<dbReference type="SUPFAM" id="SSF52733">
    <property type="entry name" value="Nicotinate mononucleotide:5,6-dimethylbenzimidazole phosphoribosyltransferase (CobT)"/>
    <property type="match status" value="1"/>
</dbReference>
<evidence type="ECO:0000313" key="2">
    <source>
        <dbReference type="EMBL" id="MDS3860226.1"/>
    </source>
</evidence>
<evidence type="ECO:0000313" key="3">
    <source>
        <dbReference type="Proteomes" id="UP001268256"/>
    </source>
</evidence>
<evidence type="ECO:0000256" key="1">
    <source>
        <dbReference type="HAMAP-Rule" id="MF_01086"/>
    </source>
</evidence>
<dbReference type="HAMAP" id="MF_01086">
    <property type="entry name" value="UPF0284"/>
    <property type="match status" value="1"/>
</dbReference>
<dbReference type="Proteomes" id="UP001268256">
    <property type="component" value="Unassembled WGS sequence"/>
</dbReference>
<comment type="caution">
    <text evidence="2">The sequence shown here is derived from an EMBL/GenBank/DDBJ whole genome shotgun (WGS) entry which is preliminary data.</text>
</comment>
<dbReference type="Pfam" id="PF02277">
    <property type="entry name" value="DBI_PRT"/>
    <property type="match status" value="1"/>
</dbReference>
<dbReference type="AlphaFoldDB" id="A0AAE4FSN4"/>
<comment type="similarity">
    <text evidence="1">Belongs to the UPF0284 family.</text>
</comment>
<name>A0AAE4FSN4_9CYAN</name>
<dbReference type="InterPro" id="IPR036087">
    <property type="entry name" value="Nict_dMeBzImd_PRibTrfase_sf"/>
</dbReference>
<dbReference type="RefSeq" id="WP_322877509.1">
    <property type="nucleotide sequence ID" value="NZ_JAVMIP010000003.1"/>
</dbReference>
<keyword evidence="3" id="KW-1185">Reference proteome</keyword>
<protein>
    <recommendedName>
        <fullName evidence="1">UPF0284 protein RIF25_05345</fullName>
    </recommendedName>
</protein>
<dbReference type="InterPro" id="IPR002805">
    <property type="entry name" value="Nict_dMeBzImd_PRibTrfase_arc"/>
</dbReference>